<evidence type="ECO:0000313" key="3">
    <source>
        <dbReference type="Proteomes" id="UP001610334"/>
    </source>
</evidence>
<evidence type="ECO:0008006" key="4">
    <source>
        <dbReference type="Google" id="ProtNLM"/>
    </source>
</evidence>
<keyword evidence="3" id="KW-1185">Reference proteome</keyword>
<keyword evidence="1" id="KW-0812">Transmembrane</keyword>
<dbReference type="EMBL" id="JBFXLT010000107">
    <property type="protein sequence ID" value="KAL2808643.1"/>
    <property type="molecule type" value="Genomic_DNA"/>
</dbReference>
<feature type="transmembrane region" description="Helical" evidence="1">
    <location>
        <begin position="90"/>
        <end position="111"/>
    </location>
</feature>
<protein>
    <recommendedName>
        <fullName evidence="4">G-patch domain-containing protein</fullName>
    </recommendedName>
</protein>
<name>A0ABR4GZN5_9EURO</name>
<evidence type="ECO:0000256" key="1">
    <source>
        <dbReference type="SAM" id="Phobius"/>
    </source>
</evidence>
<keyword evidence="1" id="KW-1133">Transmembrane helix</keyword>
<accession>A0ABR4GZN5</accession>
<keyword evidence="1" id="KW-0472">Membrane</keyword>
<comment type="caution">
    <text evidence="2">The sequence shown here is derived from an EMBL/GenBank/DDBJ whole genome shotgun (WGS) entry which is preliminary data.</text>
</comment>
<gene>
    <name evidence="2" type="ORF">BJX63DRAFT_435929</name>
</gene>
<organism evidence="2 3">
    <name type="scientific">Aspergillus granulosus</name>
    <dbReference type="NCBI Taxonomy" id="176169"/>
    <lineage>
        <taxon>Eukaryota</taxon>
        <taxon>Fungi</taxon>
        <taxon>Dikarya</taxon>
        <taxon>Ascomycota</taxon>
        <taxon>Pezizomycotina</taxon>
        <taxon>Eurotiomycetes</taxon>
        <taxon>Eurotiomycetidae</taxon>
        <taxon>Eurotiales</taxon>
        <taxon>Aspergillaceae</taxon>
        <taxon>Aspergillus</taxon>
        <taxon>Aspergillus subgen. Nidulantes</taxon>
    </lineage>
</organism>
<reference evidence="2 3" key="1">
    <citation type="submission" date="2024-07" db="EMBL/GenBank/DDBJ databases">
        <title>Section-level genome sequencing and comparative genomics of Aspergillus sections Usti and Cavernicolus.</title>
        <authorList>
            <consortium name="Lawrence Berkeley National Laboratory"/>
            <person name="Nybo J.L."/>
            <person name="Vesth T.C."/>
            <person name="Theobald S."/>
            <person name="Frisvad J.C."/>
            <person name="Larsen T.O."/>
            <person name="Kjaerboelling I."/>
            <person name="Rothschild-Mancinelli K."/>
            <person name="Lyhne E.K."/>
            <person name="Kogle M.E."/>
            <person name="Barry K."/>
            <person name="Clum A."/>
            <person name="Na H."/>
            <person name="Ledsgaard L."/>
            <person name="Lin J."/>
            <person name="Lipzen A."/>
            <person name="Kuo A."/>
            <person name="Riley R."/>
            <person name="Mondo S."/>
            <person name="Labutti K."/>
            <person name="Haridas S."/>
            <person name="Pangalinan J."/>
            <person name="Salamov A.A."/>
            <person name="Simmons B.A."/>
            <person name="Magnuson J.K."/>
            <person name="Chen J."/>
            <person name="Drula E."/>
            <person name="Henrissat B."/>
            <person name="Wiebenga A."/>
            <person name="Lubbers R.J."/>
            <person name="Gomes A.C."/>
            <person name="Makela M.R."/>
            <person name="Stajich J."/>
            <person name="Grigoriev I.V."/>
            <person name="Mortensen U.H."/>
            <person name="De Vries R.P."/>
            <person name="Baker S.E."/>
            <person name="Andersen M.R."/>
        </authorList>
    </citation>
    <scope>NUCLEOTIDE SEQUENCE [LARGE SCALE GENOMIC DNA]</scope>
    <source>
        <strain evidence="2 3">CBS 588.65</strain>
    </source>
</reference>
<evidence type="ECO:0000313" key="2">
    <source>
        <dbReference type="EMBL" id="KAL2808643.1"/>
    </source>
</evidence>
<dbReference type="Proteomes" id="UP001610334">
    <property type="component" value="Unassembled WGS sequence"/>
</dbReference>
<proteinExistence type="predicted"/>
<sequence>MARGNKGILETLLPLKPGYGLGKPTDLPNNSSGRTQGYAQEFTGVAHCKADIHPISVTNIAQIAPEVALAKNLGIRNELDIWAYQLLQGLCYLVVICTAAYGPLTIVYSTIIHRPVV</sequence>